<sequence length="38" mass="3865">MGWVSIVGVTAGEFVVTAAFTPSSELPSVELAIALTLT</sequence>
<name>A0A6J6JD05_9ZZZZ</name>
<accession>A0A6J6JD05</accession>
<proteinExistence type="predicted"/>
<protein>
    <submittedName>
        <fullName evidence="1">Unannotated protein</fullName>
    </submittedName>
</protein>
<organism evidence="1">
    <name type="scientific">freshwater metagenome</name>
    <dbReference type="NCBI Taxonomy" id="449393"/>
    <lineage>
        <taxon>unclassified sequences</taxon>
        <taxon>metagenomes</taxon>
        <taxon>ecological metagenomes</taxon>
    </lineage>
</organism>
<gene>
    <name evidence="1" type="ORF">UFOPK2132_00459</name>
</gene>
<dbReference type="EMBL" id="CAEZVU010000066">
    <property type="protein sequence ID" value="CAB4634942.1"/>
    <property type="molecule type" value="Genomic_DNA"/>
</dbReference>
<reference evidence="1" key="1">
    <citation type="submission" date="2020-05" db="EMBL/GenBank/DDBJ databases">
        <authorList>
            <person name="Chiriac C."/>
            <person name="Salcher M."/>
            <person name="Ghai R."/>
            <person name="Kavagutti S V."/>
        </authorList>
    </citation>
    <scope>NUCLEOTIDE SEQUENCE</scope>
</reference>
<evidence type="ECO:0000313" key="1">
    <source>
        <dbReference type="EMBL" id="CAB4634942.1"/>
    </source>
</evidence>
<dbReference type="AlphaFoldDB" id="A0A6J6JD05"/>